<dbReference type="SUPFAM" id="SSF56645">
    <property type="entry name" value="Acyl-CoA dehydrogenase NM domain-like"/>
    <property type="match status" value="1"/>
</dbReference>
<dbReference type="PANTHER" id="PTHR43884:SF25">
    <property type="entry name" value="ACYL-COA DEHYDROGENASE YDBM-RELATED"/>
    <property type="match status" value="1"/>
</dbReference>
<dbReference type="Gene3D" id="2.40.110.10">
    <property type="entry name" value="Butyryl-CoA Dehydrogenase, subunit A, domain 2"/>
    <property type="match status" value="1"/>
</dbReference>
<evidence type="ECO:0000313" key="10">
    <source>
        <dbReference type="EMBL" id="ADI13982.1"/>
    </source>
</evidence>
<dbReference type="GO" id="GO:0050660">
    <property type="term" value="F:flavin adenine dinucleotide binding"/>
    <property type="evidence" value="ECO:0007669"/>
    <property type="project" value="InterPro"/>
</dbReference>
<dbReference type="InterPro" id="IPR009100">
    <property type="entry name" value="AcylCoA_DH/oxidase_NM_dom_sf"/>
</dbReference>
<dbReference type="Pfam" id="PF00441">
    <property type="entry name" value="Acyl-CoA_dh_1"/>
    <property type="match status" value="1"/>
</dbReference>
<evidence type="ECO:0000256" key="5">
    <source>
        <dbReference type="ARBA" id="ARBA00023002"/>
    </source>
</evidence>
<dbReference type="CDD" id="cd00567">
    <property type="entry name" value="ACAD"/>
    <property type="match status" value="1"/>
</dbReference>
<protein>
    <submittedName>
        <fullName evidence="10">Acyl-CoA dehydrogenase domain protein</fullName>
    </submittedName>
</protein>
<dbReference type="GO" id="GO:0003995">
    <property type="term" value="F:acyl-CoA dehydrogenase activity"/>
    <property type="evidence" value="ECO:0007669"/>
    <property type="project" value="TreeGrafter"/>
</dbReference>
<evidence type="ECO:0000256" key="1">
    <source>
        <dbReference type="ARBA" id="ARBA00001974"/>
    </source>
</evidence>
<comment type="cofactor">
    <cofactor evidence="1 6">
        <name>FAD</name>
        <dbReference type="ChEBI" id="CHEBI:57692"/>
    </cofactor>
</comment>
<dbReference type="Gene3D" id="1.10.540.10">
    <property type="entry name" value="Acyl-CoA dehydrogenase/oxidase, N-terminal domain"/>
    <property type="match status" value="1"/>
</dbReference>
<dbReference type="InterPro" id="IPR036250">
    <property type="entry name" value="AcylCo_DH-like_C"/>
</dbReference>
<dbReference type="InterPro" id="IPR037069">
    <property type="entry name" value="AcylCoA_DH/ox_N_sf"/>
</dbReference>
<organism evidence="10 11">
    <name type="scientific">Truepera radiovictrix (strain DSM 17093 / CIP 108686 / LMG 22925 / RQ-24)</name>
    <dbReference type="NCBI Taxonomy" id="649638"/>
    <lineage>
        <taxon>Bacteria</taxon>
        <taxon>Thermotogati</taxon>
        <taxon>Deinococcota</taxon>
        <taxon>Deinococci</taxon>
        <taxon>Trueperales</taxon>
        <taxon>Trueperaceae</taxon>
        <taxon>Truepera</taxon>
    </lineage>
</organism>
<comment type="similarity">
    <text evidence="2 6">Belongs to the acyl-CoA dehydrogenase family.</text>
</comment>
<name>D7CU84_TRURR</name>
<dbReference type="PANTHER" id="PTHR43884">
    <property type="entry name" value="ACYL-COA DEHYDROGENASE"/>
    <property type="match status" value="1"/>
</dbReference>
<reference evidence="10 11" key="2">
    <citation type="journal article" date="2011" name="Stand. Genomic Sci.">
        <title>Complete genome sequence of Truepera radiovictrix type strain (RQ-24).</title>
        <authorList>
            <person name="Ivanova N."/>
            <person name="Rohde C."/>
            <person name="Munk C."/>
            <person name="Nolan M."/>
            <person name="Lucas S."/>
            <person name="Del Rio T.G."/>
            <person name="Tice H."/>
            <person name="Deshpande S."/>
            <person name="Cheng J.F."/>
            <person name="Tapia R."/>
            <person name="Han C."/>
            <person name="Goodwin L."/>
            <person name="Pitluck S."/>
            <person name="Liolios K."/>
            <person name="Mavromatis K."/>
            <person name="Mikhailova N."/>
            <person name="Pati A."/>
            <person name="Chen A."/>
            <person name="Palaniappan K."/>
            <person name="Land M."/>
            <person name="Hauser L."/>
            <person name="Chang Y.J."/>
            <person name="Jeffries C.D."/>
            <person name="Brambilla E."/>
            <person name="Rohde M."/>
            <person name="Goker M."/>
            <person name="Tindall B.J."/>
            <person name="Woyke T."/>
            <person name="Bristow J."/>
            <person name="Eisen J.A."/>
            <person name="Markowitz V."/>
            <person name="Hugenholtz P."/>
            <person name="Kyrpides N.C."/>
            <person name="Klenk H.P."/>
            <person name="Lapidus A."/>
        </authorList>
    </citation>
    <scope>NUCLEOTIDE SEQUENCE [LARGE SCALE GENOMIC DNA]</scope>
    <source>
        <strain evidence="11">DSM 17093 / CIP 108686 / LMG 22925 / RQ-24</strain>
    </source>
</reference>
<dbReference type="InterPro" id="IPR046373">
    <property type="entry name" value="Acyl-CoA_Oxase/DH_mid-dom_sf"/>
</dbReference>
<dbReference type="STRING" id="649638.Trad_0848"/>
<dbReference type="KEGG" id="tra:Trad_0848"/>
<gene>
    <name evidence="10" type="ordered locus">Trad_0848</name>
</gene>
<dbReference type="RefSeq" id="WP_013177354.1">
    <property type="nucleotide sequence ID" value="NC_014221.1"/>
</dbReference>
<sequence>MALAGALARGFAARAAEADQQGELPEADVADLKGSGYLALSVPARYGGAGASLGVCTEAQLALAEGSTSTALVAAMQLHLFGHALETGAWGELAPEFCERAVRGELFNAAASEPQLGSPSRGGLPQTEAVREGDALVVTGHKTWVTGGERLEHLLVRVTLDEQARTLWLPNHLPGVRWKRTWGGGLSLRASNSDDVFFDRVRVPVSHLVAEGRAGPNLWFPTLIAATYLGTAFAAQEAAARYALERVPTALGRPIATLPTIQRQLGEMAVRLAAARTLLVATAHAWTGEGDREAFYPRVVAAKHVAIEAALWVTEAALRLAGGASLGPELPLERLFRDVRAGLMHPPSGDAALELVGRRALGL</sequence>
<dbReference type="EMBL" id="CP002049">
    <property type="protein sequence ID" value="ADI13982.1"/>
    <property type="molecule type" value="Genomic_DNA"/>
</dbReference>
<dbReference type="Pfam" id="PF02771">
    <property type="entry name" value="Acyl-CoA_dh_N"/>
    <property type="match status" value="1"/>
</dbReference>
<dbReference type="Proteomes" id="UP000000379">
    <property type="component" value="Chromosome"/>
</dbReference>
<dbReference type="Gene3D" id="1.20.140.10">
    <property type="entry name" value="Butyryl-CoA Dehydrogenase, subunit A, domain 3"/>
    <property type="match status" value="1"/>
</dbReference>
<dbReference type="AlphaFoldDB" id="D7CU84"/>
<evidence type="ECO:0000256" key="4">
    <source>
        <dbReference type="ARBA" id="ARBA00022827"/>
    </source>
</evidence>
<evidence type="ECO:0000256" key="6">
    <source>
        <dbReference type="RuleBase" id="RU362125"/>
    </source>
</evidence>
<dbReference type="InterPro" id="IPR009075">
    <property type="entry name" value="AcylCo_DH/oxidase_C"/>
</dbReference>
<evidence type="ECO:0000256" key="3">
    <source>
        <dbReference type="ARBA" id="ARBA00022630"/>
    </source>
</evidence>
<keyword evidence="11" id="KW-1185">Reference proteome</keyword>
<feature type="domain" description="Acyl-CoA oxidase/dehydrogenase middle" evidence="8">
    <location>
        <begin position="110"/>
        <end position="201"/>
    </location>
</feature>
<dbReference type="PIRSF" id="PIRSF016578">
    <property type="entry name" value="HsaA"/>
    <property type="match status" value="1"/>
</dbReference>
<keyword evidence="5 6" id="KW-0560">Oxidoreductase</keyword>
<keyword evidence="4 6" id="KW-0274">FAD</keyword>
<feature type="domain" description="Acyl-CoA dehydrogenase/oxidase C-terminal" evidence="7">
    <location>
        <begin position="223"/>
        <end position="341"/>
    </location>
</feature>
<dbReference type="InterPro" id="IPR006091">
    <property type="entry name" value="Acyl-CoA_Oxase/DH_mid-dom"/>
</dbReference>
<feature type="domain" description="Acyl-CoA dehydrogenase/oxidase N-terminal" evidence="9">
    <location>
        <begin position="11"/>
        <end position="104"/>
    </location>
</feature>
<evidence type="ECO:0000313" key="11">
    <source>
        <dbReference type="Proteomes" id="UP000000379"/>
    </source>
</evidence>
<accession>D7CU84</accession>
<dbReference type="SUPFAM" id="SSF47203">
    <property type="entry name" value="Acyl-CoA dehydrogenase C-terminal domain-like"/>
    <property type="match status" value="1"/>
</dbReference>
<dbReference type="Pfam" id="PF02770">
    <property type="entry name" value="Acyl-CoA_dh_M"/>
    <property type="match status" value="1"/>
</dbReference>
<dbReference type="eggNOG" id="COG1960">
    <property type="taxonomic scope" value="Bacteria"/>
</dbReference>
<keyword evidence="3 6" id="KW-0285">Flavoprotein</keyword>
<dbReference type="HOGENOM" id="CLU_018204_3_2_0"/>
<evidence type="ECO:0000256" key="2">
    <source>
        <dbReference type="ARBA" id="ARBA00009347"/>
    </source>
</evidence>
<evidence type="ECO:0000259" key="8">
    <source>
        <dbReference type="Pfam" id="PF02770"/>
    </source>
</evidence>
<reference evidence="11" key="1">
    <citation type="submission" date="2010-05" db="EMBL/GenBank/DDBJ databases">
        <title>The complete genome of Truepera radiovictris DSM 17093.</title>
        <authorList>
            <consortium name="US DOE Joint Genome Institute (JGI-PGF)"/>
            <person name="Lucas S."/>
            <person name="Copeland A."/>
            <person name="Lapidus A."/>
            <person name="Glavina del Rio T."/>
            <person name="Dalin E."/>
            <person name="Tice H."/>
            <person name="Bruce D."/>
            <person name="Goodwin L."/>
            <person name="Pitluck S."/>
            <person name="Kyrpides N."/>
            <person name="Mavromatis K."/>
            <person name="Ovchinnikova G."/>
            <person name="Munk A.C."/>
            <person name="Detter J.C."/>
            <person name="Han C."/>
            <person name="Tapia R."/>
            <person name="Land M."/>
            <person name="Hauser L."/>
            <person name="Markowitz V."/>
            <person name="Cheng J.-F."/>
            <person name="Hugenholtz P."/>
            <person name="Woyke T."/>
            <person name="Wu D."/>
            <person name="Tindall B."/>
            <person name="Pomrenke H.G."/>
            <person name="Brambilla E."/>
            <person name="Klenk H.-P."/>
            <person name="Eisen J.A."/>
        </authorList>
    </citation>
    <scope>NUCLEOTIDE SEQUENCE [LARGE SCALE GENOMIC DNA]</scope>
    <source>
        <strain evidence="11">DSM 17093 / CIP 108686 / LMG 22925 / RQ-24</strain>
    </source>
</reference>
<evidence type="ECO:0000259" key="7">
    <source>
        <dbReference type="Pfam" id="PF00441"/>
    </source>
</evidence>
<dbReference type="OrthoDB" id="9785203at2"/>
<dbReference type="InterPro" id="IPR013786">
    <property type="entry name" value="AcylCoA_DH/ox_N"/>
</dbReference>
<proteinExistence type="inferred from homology"/>
<evidence type="ECO:0000259" key="9">
    <source>
        <dbReference type="Pfam" id="PF02771"/>
    </source>
</evidence>